<dbReference type="InterPro" id="IPR046280">
    <property type="entry name" value="DUF6313"/>
</dbReference>
<accession>A0ABQ3ZT91</accession>
<keyword evidence="1" id="KW-0812">Transmembrane</keyword>
<organism evidence="2 3">
    <name type="scientific">Winogradskya humida</name>
    <dbReference type="NCBI Taxonomy" id="113566"/>
    <lineage>
        <taxon>Bacteria</taxon>
        <taxon>Bacillati</taxon>
        <taxon>Actinomycetota</taxon>
        <taxon>Actinomycetes</taxon>
        <taxon>Micromonosporales</taxon>
        <taxon>Micromonosporaceae</taxon>
        <taxon>Winogradskya</taxon>
    </lineage>
</organism>
<evidence type="ECO:0000313" key="2">
    <source>
        <dbReference type="EMBL" id="GIE21805.1"/>
    </source>
</evidence>
<dbReference type="Pfam" id="PF19832">
    <property type="entry name" value="DUF6313"/>
    <property type="match status" value="1"/>
</dbReference>
<proteinExistence type="predicted"/>
<keyword evidence="1" id="KW-1133">Transmembrane helix</keyword>
<name>A0ABQ3ZT91_9ACTN</name>
<evidence type="ECO:0000313" key="3">
    <source>
        <dbReference type="Proteomes" id="UP000603200"/>
    </source>
</evidence>
<comment type="caution">
    <text evidence="2">The sequence shown here is derived from an EMBL/GenBank/DDBJ whole genome shotgun (WGS) entry which is preliminary data.</text>
</comment>
<keyword evidence="1" id="KW-0472">Membrane</keyword>
<keyword evidence="3" id="KW-1185">Reference proteome</keyword>
<feature type="transmembrane region" description="Helical" evidence="1">
    <location>
        <begin position="40"/>
        <end position="68"/>
    </location>
</feature>
<reference evidence="2 3" key="1">
    <citation type="submission" date="2021-01" db="EMBL/GenBank/DDBJ databases">
        <title>Whole genome shotgun sequence of Actinoplanes humidus NBRC 14915.</title>
        <authorList>
            <person name="Komaki H."/>
            <person name="Tamura T."/>
        </authorList>
    </citation>
    <scope>NUCLEOTIDE SEQUENCE [LARGE SCALE GENOMIC DNA]</scope>
    <source>
        <strain evidence="2 3">NBRC 14915</strain>
    </source>
</reference>
<dbReference type="EMBL" id="BOMN01000060">
    <property type="protein sequence ID" value="GIE21805.1"/>
    <property type="molecule type" value="Genomic_DNA"/>
</dbReference>
<gene>
    <name evidence="2" type="ORF">Ahu01nite_049070</name>
</gene>
<protein>
    <submittedName>
        <fullName evidence="2">Uncharacterized protein</fullName>
    </submittedName>
</protein>
<sequence length="88" mass="9048">MAAFALVYLVNGLVIGWKTTYDVTIGITSPGDDAVSAPALAWPISIAGWLAAPAVFGAVAGVIISVAITNRRQRPIGEVLAKPVDSVD</sequence>
<evidence type="ECO:0000256" key="1">
    <source>
        <dbReference type="SAM" id="Phobius"/>
    </source>
</evidence>
<dbReference type="Proteomes" id="UP000603200">
    <property type="component" value="Unassembled WGS sequence"/>
</dbReference>